<dbReference type="AlphaFoldDB" id="A0A4P6Y9T6"/>
<evidence type="ECO:0000313" key="2">
    <source>
        <dbReference type="Proteomes" id="UP000291124"/>
    </source>
</evidence>
<evidence type="ECO:0000313" key="1">
    <source>
        <dbReference type="EMBL" id="QBN18828.1"/>
    </source>
</evidence>
<evidence type="ECO:0008006" key="3">
    <source>
        <dbReference type="Google" id="ProtNLM"/>
    </source>
</evidence>
<dbReference type="KEGG" id="fnk:E1750_08430"/>
<keyword evidence="2" id="KW-1185">Reference proteome</keyword>
<name>A0A4P6Y9T6_9FLAO</name>
<accession>A0A4P6Y9T6</accession>
<protein>
    <recommendedName>
        <fullName evidence="3">Lipoprotein</fullName>
    </recommendedName>
</protein>
<dbReference type="Proteomes" id="UP000291124">
    <property type="component" value="Chromosome"/>
</dbReference>
<dbReference type="RefSeq" id="WP_133276350.1">
    <property type="nucleotide sequence ID" value="NZ_CP037933.1"/>
</dbReference>
<gene>
    <name evidence="1" type="ORF">E1750_08430</name>
</gene>
<reference evidence="2" key="1">
    <citation type="submission" date="2019-03" db="EMBL/GenBank/DDBJ databases">
        <title>Flavobacterium sp.</title>
        <authorList>
            <person name="Kim H."/>
        </authorList>
    </citation>
    <scope>NUCLEOTIDE SEQUENCE [LARGE SCALE GENOMIC DNA]</scope>
    <source>
        <strain evidence="2">GS13</strain>
    </source>
</reference>
<dbReference type="PROSITE" id="PS51257">
    <property type="entry name" value="PROKAR_LIPOPROTEIN"/>
    <property type="match status" value="1"/>
</dbReference>
<sequence length="175" mass="20702">MKKAKESINILKRKNIINLYFLIFFQFLILVSCKRDETKHFLYSNNGKSNFYEIIYLKDKIILINNSSVNNIINKDTSIFTKKKGQYFSSHKGTKNDKESLIMSISKDTVYEYQNIGKFFLYKIGKNGNETFKAVSINVDSLKFKLKTSIYYDTKYNIFMIEEFINGKTTQWKSY</sequence>
<dbReference type="EMBL" id="CP037933">
    <property type="protein sequence ID" value="QBN18828.1"/>
    <property type="molecule type" value="Genomic_DNA"/>
</dbReference>
<organism evidence="1 2">
    <name type="scientific">Flavobacterium nackdongense</name>
    <dbReference type="NCBI Taxonomy" id="2547394"/>
    <lineage>
        <taxon>Bacteria</taxon>
        <taxon>Pseudomonadati</taxon>
        <taxon>Bacteroidota</taxon>
        <taxon>Flavobacteriia</taxon>
        <taxon>Flavobacteriales</taxon>
        <taxon>Flavobacteriaceae</taxon>
        <taxon>Flavobacterium</taxon>
    </lineage>
</organism>
<proteinExistence type="predicted"/>